<organism evidence="5 6">
    <name type="scientific">Paenibacillus terricola</name>
    <dbReference type="NCBI Taxonomy" id="2763503"/>
    <lineage>
        <taxon>Bacteria</taxon>
        <taxon>Bacillati</taxon>
        <taxon>Bacillota</taxon>
        <taxon>Bacilli</taxon>
        <taxon>Bacillales</taxon>
        <taxon>Paenibacillaceae</taxon>
        <taxon>Paenibacillus</taxon>
    </lineage>
</organism>
<proteinExistence type="inferred from homology"/>
<protein>
    <submittedName>
        <fullName evidence="5">Family 43 glycosylhydrolase</fullName>
    </submittedName>
</protein>
<dbReference type="Proteomes" id="UP000609346">
    <property type="component" value="Unassembled WGS sequence"/>
</dbReference>
<keyword evidence="4" id="KW-0326">Glycosidase</keyword>
<evidence type="ECO:0000256" key="2">
    <source>
        <dbReference type="ARBA" id="ARBA00022729"/>
    </source>
</evidence>
<dbReference type="PANTHER" id="PTHR43817">
    <property type="entry name" value="GLYCOSYL HYDROLASE"/>
    <property type="match status" value="1"/>
</dbReference>
<dbReference type="EMBL" id="JACXZA010000006">
    <property type="protein sequence ID" value="MBD3921755.1"/>
    <property type="molecule type" value="Genomic_DNA"/>
</dbReference>
<dbReference type="RefSeq" id="WP_191206036.1">
    <property type="nucleotide sequence ID" value="NZ_JACXZA010000006.1"/>
</dbReference>
<sequence length="693" mass="78247">MLDSYQRTLSNDPSDGEEWQVPYYLTPGTILPSVIRGEAVTWQVSLSGMLNDDAILLAPSYEMSAEFLLTASTSNEQYNFAVRVIGADHVWLAGYTRQPDSNPNVYSRFVASSLHLALNTRDNEFEPLNSGYGVLFPKADYSASTAGETRLLTEPRLFRRHPQGFGVLAKPLNYAGEALHAGELLYFETEDLVHYEEKGMIKLTDAEIEDFSCERDAAVQAYRIGWSEQGGRTYWVTTEDFIHFAPAKEGHEFPITQADVSISDANMAQLLALTTSEAEYLYKKLGRVRNVSVQAPTIMIRQGTTSPPIDSIRAAAHYSDGSISYKRMTVSEDELAALDLSKPGEYKLNARVVRTNFPYPMMRTRPDPFVLLYQGRYYFIATDDDGQRRIYIRSAETLEGLEDGRAAETLLWDGNLPSGERHGQHWAPELHVINGKLYCFLAISVNNDWRGVQAHVVELTGTDPMNPAHWDTPRRVLNRHGKFIADLADREHSISLDMTYFEHKGQSYVCWSQPVWFGDDRELASLYIATIHPDEPWRLTSDPVRICRNEYGWDRNGGAASGVSEGAYILKRDDRLFMVFSGSNVGPNYTVGILELIAEGDPLEPNAWRKSNYPLMHSLSLPGQYGPGHNMFVQDEHGDWYNVYHACGIDGGRRNASIRPLHWRFDGSPILDMRDEEDLLPELETITLTIKVQ</sequence>
<evidence type="ECO:0000313" key="5">
    <source>
        <dbReference type="EMBL" id="MBD3921755.1"/>
    </source>
</evidence>
<evidence type="ECO:0000313" key="6">
    <source>
        <dbReference type="Proteomes" id="UP000609346"/>
    </source>
</evidence>
<dbReference type="InterPro" id="IPR006710">
    <property type="entry name" value="Glyco_hydro_43"/>
</dbReference>
<evidence type="ECO:0000256" key="1">
    <source>
        <dbReference type="ARBA" id="ARBA00009865"/>
    </source>
</evidence>
<comment type="similarity">
    <text evidence="1">Belongs to the glycosyl hydrolase 43 family.</text>
</comment>
<reference evidence="5 6" key="1">
    <citation type="submission" date="2020-09" db="EMBL/GenBank/DDBJ databases">
        <title>Paenibacillus sp. strain PR3 16S rRNA gene Genome sequencing and assembly.</title>
        <authorList>
            <person name="Kim J."/>
        </authorList>
    </citation>
    <scope>NUCLEOTIDE SEQUENCE [LARGE SCALE GENOMIC DNA]</scope>
    <source>
        <strain evidence="5 6">PR3</strain>
    </source>
</reference>
<keyword evidence="6" id="KW-1185">Reference proteome</keyword>
<comment type="caution">
    <text evidence="5">The sequence shown here is derived from an EMBL/GenBank/DDBJ whole genome shotgun (WGS) entry which is preliminary data.</text>
</comment>
<gene>
    <name evidence="5" type="ORF">H8B09_23535</name>
</gene>
<evidence type="ECO:0000256" key="3">
    <source>
        <dbReference type="ARBA" id="ARBA00022801"/>
    </source>
</evidence>
<accession>A0ABR8N0N4</accession>
<name>A0ABR8N0N4_9BACL</name>
<dbReference type="SUPFAM" id="SSF75005">
    <property type="entry name" value="Arabinanase/levansucrase/invertase"/>
    <property type="match status" value="1"/>
</dbReference>
<keyword evidence="2" id="KW-0732">Signal</keyword>
<dbReference type="Pfam" id="PF04616">
    <property type="entry name" value="Glyco_hydro_43"/>
    <property type="match status" value="1"/>
</dbReference>
<keyword evidence="3" id="KW-0378">Hydrolase</keyword>
<dbReference type="CDD" id="cd18818">
    <property type="entry name" value="GH43_GbtXyl43B-like"/>
    <property type="match status" value="1"/>
</dbReference>
<evidence type="ECO:0000256" key="4">
    <source>
        <dbReference type="ARBA" id="ARBA00023295"/>
    </source>
</evidence>
<dbReference type="InterPro" id="IPR023296">
    <property type="entry name" value="Glyco_hydro_beta-prop_sf"/>
</dbReference>
<dbReference type="PANTHER" id="PTHR43817:SF1">
    <property type="entry name" value="HYDROLASE, FAMILY 43, PUTATIVE (AFU_ORTHOLOGUE AFUA_3G01660)-RELATED"/>
    <property type="match status" value="1"/>
</dbReference>
<dbReference type="Gene3D" id="2.115.10.20">
    <property type="entry name" value="Glycosyl hydrolase domain, family 43"/>
    <property type="match status" value="1"/>
</dbReference>